<comment type="caution">
    <text evidence="1">The sequence shown here is derived from an EMBL/GenBank/DDBJ whole genome shotgun (WGS) entry which is preliminary data.</text>
</comment>
<reference evidence="1" key="1">
    <citation type="submission" date="2023-10" db="EMBL/GenBank/DDBJ databases">
        <title>Genome assemblies of two species of porcelain crab, Petrolisthes cinctipes and Petrolisthes manimaculis (Anomura: Porcellanidae).</title>
        <authorList>
            <person name="Angst P."/>
        </authorList>
    </citation>
    <scope>NUCLEOTIDE SEQUENCE</scope>
    <source>
        <strain evidence="1">PB745_01</strain>
        <tissue evidence="1">Gill</tissue>
    </source>
</reference>
<gene>
    <name evidence="1" type="ORF">Pcinc_025977</name>
</gene>
<sequence>MTGCDTASAFAGKRNVSALKLMKGNPEHREALQRVAEGWKLSQEHFQKLEAFTCHMYSIQGATRVDELRYQMFCAKKGEAESWQLPPCKSSLHQHCQRANYQAGVWKQS</sequence>
<evidence type="ECO:0000313" key="2">
    <source>
        <dbReference type="Proteomes" id="UP001286313"/>
    </source>
</evidence>
<dbReference type="EMBL" id="JAWQEG010002965">
    <property type="protein sequence ID" value="KAK3868653.1"/>
    <property type="molecule type" value="Genomic_DNA"/>
</dbReference>
<name>A0AAE1F9F7_PETCI</name>
<protein>
    <submittedName>
        <fullName evidence="1">Uncharacterized protein</fullName>
    </submittedName>
</protein>
<keyword evidence="2" id="KW-1185">Reference proteome</keyword>
<dbReference type="Proteomes" id="UP001286313">
    <property type="component" value="Unassembled WGS sequence"/>
</dbReference>
<proteinExistence type="predicted"/>
<dbReference type="AlphaFoldDB" id="A0AAE1F9F7"/>
<evidence type="ECO:0000313" key="1">
    <source>
        <dbReference type="EMBL" id="KAK3868653.1"/>
    </source>
</evidence>
<organism evidence="1 2">
    <name type="scientific">Petrolisthes cinctipes</name>
    <name type="common">Flat porcelain crab</name>
    <dbReference type="NCBI Taxonomy" id="88211"/>
    <lineage>
        <taxon>Eukaryota</taxon>
        <taxon>Metazoa</taxon>
        <taxon>Ecdysozoa</taxon>
        <taxon>Arthropoda</taxon>
        <taxon>Crustacea</taxon>
        <taxon>Multicrustacea</taxon>
        <taxon>Malacostraca</taxon>
        <taxon>Eumalacostraca</taxon>
        <taxon>Eucarida</taxon>
        <taxon>Decapoda</taxon>
        <taxon>Pleocyemata</taxon>
        <taxon>Anomura</taxon>
        <taxon>Galatheoidea</taxon>
        <taxon>Porcellanidae</taxon>
        <taxon>Petrolisthes</taxon>
    </lineage>
</organism>
<accession>A0AAE1F9F7</accession>